<feature type="binding site" evidence="9">
    <location>
        <position position="31"/>
    </location>
    <ligand>
        <name>NAD(+)</name>
        <dbReference type="ChEBI" id="CHEBI:57540"/>
    </ligand>
</feature>
<feature type="binding site" evidence="9">
    <location>
        <position position="327"/>
    </location>
    <ligand>
        <name>NAD(+)</name>
        <dbReference type="ChEBI" id="CHEBI:57540"/>
    </ligand>
</feature>
<feature type="binding site" evidence="8">
    <location>
        <position position="202"/>
    </location>
    <ligand>
        <name>substrate</name>
    </ligand>
</feature>
<evidence type="ECO:0000256" key="8">
    <source>
        <dbReference type="PIRSR" id="PIRSR500134-2"/>
    </source>
</evidence>
<dbReference type="Pfam" id="PF03721">
    <property type="entry name" value="UDPG_MGDP_dh_N"/>
    <property type="match status" value="1"/>
</dbReference>
<feature type="binding site" evidence="9">
    <location>
        <position position="86"/>
    </location>
    <ligand>
        <name>NAD(+)</name>
        <dbReference type="ChEBI" id="CHEBI:57540"/>
    </ligand>
</feature>
<feature type="binding site" evidence="9">
    <location>
        <position position="153"/>
    </location>
    <ligand>
        <name>NAD(+)</name>
        <dbReference type="ChEBI" id="CHEBI:57540"/>
    </ligand>
</feature>
<dbReference type="Pfam" id="PF00984">
    <property type="entry name" value="UDPG_MGDP_dh"/>
    <property type="match status" value="1"/>
</dbReference>
<evidence type="ECO:0000256" key="5">
    <source>
        <dbReference type="ARBA" id="ARBA00023027"/>
    </source>
</evidence>
<feature type="binding site" evidence="8">
    <location>
        <position position="256"/>
    </location>
    <ligand>
        <name>substrate</name>
    </ligand>
</feature>
<name>A0A2M7ARH5_9BACT</name>
<dbReference type="AlphaFoldDB" id="A0A2M7ARH5"/>
<evidence type="ECO:0000259" key="10">
    <source>
        <dbReference type="SMART" id="SM00984"/>
    </source>
</evidence>
<accession>A0A2M7ARH5</accession>
<evidence type="ECO:0000256" key="2">
    <source>
        <dbReference type="ARBA" id="ARBA00006601"/>
    </source>
</evidence>
<dbReference type="Gene3D" id="3.40.50.720">
    <property type="entry name" value="NAD(P)-binding Rossmann-like Domain"/>
    <property type="match status" value="2"/>
</dbReference>
<dbReference type="GO" id="GO:0051287">
    <property type="term" value="F:NAD binding"/>
    <property type="evidence" value="ECO:0007669"/>
    <property type="project" value="InterPro"/>
</dbReference>
<dbReference type="InterPro" id="IPR036220">
    <property type="entry name" value="UDP-Glc/GDP-Man_DH_C_sf"/>
</dbReference>
<dbReference type="InterPro" id="IPR036291">
    <property type="entry name" value="NAD(P)-bd_dom_sf"/>
</dbReference>
<gene>
    <name evidence="11" type="ORF">COS78_03440</name>
</gene>
<feature type="binding site" evidence="8">
    <location>
        <begin position="248"/>
        <end position="252"/>
    </location>
    <ligand>
        <name>substrate</name>
    </ligand>
</feature>
<dbReference type="EMBL" id="PEWA01000048">
    <property type="protein sequence ID" value="PIU73229.1"/>
    <property type="molecule type" value="Genomic_DNA"/>
</dbReference>
<evidence type="ECO:0000256" key="9">
    <source>
        <dbReference type="PIRSR" id="PIRSR500134-3"/>
    </source>
</evidence>
<protein>
    <recommendedName>
        <fullName evidence="3">UDP-glucose 6-dehydrogenase</fullName>
        <ecNumber evidence="3">1.1.1.22</ecNumber>
    </recommendedName>
</protein>
<feature type="binding site" evidence="9">
    <location>
        <position position="36"/>
    </location>
    <ligand>
        <name>NAD(+)</name>
        <dbReference type="ChEBI" id="CHEBI:57540"/>
    </ligand>
</feature>
<dbReference type="Gene3D" id="1.20.5.100">
    <property type="entry name" value="Cytochrome c1, transmembrane anchor, C-terminal"/>
    <property type="match status" value="1"/>
</dbReference>
<feature type="domain" description="UDP-glucose/GDP-mannose dehydrogenase C-terminal" evidence="10">
    <location>
        <begin position="313"/>
        <end position="414"/>
    </location>
</feature>
<feature type="binding site" evidence="9">
    <location>
        <position position="121"/>
    </location>
    <ligand>
        <name>NAD(+)</name>
        <dbReference type="ChEBI" id="CHEBI:57540"/>
    </ligand>
</feature>
<evidence type="ECO:0000256" key="6">
    <source>
        <dbReference type="ARBA" id="ARBA00047473"/>
    </source>
</evidence>
<feature type="active site" description="Nucleophile" evidence="7">
    <location>
        <position position="259"/>
    </location>
</feature>
<dbReference type="InterPro" id="IPR014027">
    <property type="entry name" value="UDP-Glc/GDP-Man_DH_C"/>
</dbReference>
<comment type="catalytic activity">
    <reaction evidence="6">
        <text>UDP-alpha-D-glucose + 2 NAD(+) + H2O = UDP-alpha-D-glucuronate + 2 NADH + 3 H(+)</text>
        <dbReference type="Rhea" id="RHEA:23596"/>
        <dbReference type="ChEBI" id="CHEBI:15377"/>
        <dbReference type="ChEBI" id="CHEBI:15378"/>
        <dbReference type="ChEBI" id="CHEBI:57540"/>
        <dbReference type="ChEBI" id="CHEBI:57945"/>
        <dbReference type="ChEBI" id="CHEBI:58052"/>
        <dbReference type="ChEBI" id="CHEBI:58885"/>
        <dbReference type="EC" id="1.1.1.22"/>
    </reaction>
</comment>
<organism evidence="11 12">
    <name type="scientific">Candidatus Shapirobacteria bacterium CG06_land_8_20_14_3_00_40_12</name>
    <dbReference type="NCBI Taxonomy" id="1974881"/>
    <lineage>
        <taxon>Bacteria</taxon>
        <taxon>Candidatus Shapironibacteriota</taxon>
    </lineage>
</organism>
<sequence>MKKVTVLGVGYVGLVTAACLSDIGHQVTGVDIDKNRIDNLKKGIIPIYEPGLDERVKRNFGKSLSFSVEVDKAVAESEIVFIAVGTPSLADGSVNLDYVKGAAETIGKAMNGYKVIVNKSTVPIGTGDMVANIIKKYYSGDFEVVSNPEFLREGQAVSDFMNPDRIVIGNGEGKARDIILELYSPLPGERVLTNVKTAEMIKYASNSLLATEISFINSIANICEKVGADVVEVAKGMRLDKRIGKYAFLDAGVGYGGSCFPKDVKALVQIARDNGISFDILESTERTNEEQKASLLPKIKKLLGDNISGKQITVWGLAFKAETDDVREAPALTVIQQLQENGAKIRVFDPVAKESAQKILKDVEFLDDLYASVDGSECLVVVTEWKQFKEVDLERIKKLMNQPNMVDGRNIFEVSKM</sequence>
<dbReference type="PANTHER" id="PTHR43750">
    <property type="entry name" value="UDP-GLUCOSE 6-DEHYDROGENASE TUAD"/>
    <property type="match status" value="1"/>
</dbReference>
<evidence type="ECO:0000313" key="12">
    <source>
        <dbReference type="Proteomes" id="UP000231407"/>
    </source>
</evidence>
<reference evidence="12" key="1">
    <citation type="submission" date="2017-09" db="EMBL/GenBank/DDBJ databases">
        <title>Depth-based differentiation of microbial function through sediment-hosted aquifers and enrichment of novel symbionts in the deep terrestrial subsurface.</title>
        <authorList>
            <person name="Probst A.J."/>
            <person name="Ladd B."/>
            <person name="Jarett J.K."/>
            <person name="Geller-Mcgrath D.E."/>
            <person name="Sieber C.M.K."/>
            <person name="Emerson J.B."/>
            <person name="Anantharaman K."/>
            <person name="Thomas B.C."/>
            <person name="Malmstrom R."/>
            <person name="Stieglmeier M."/>
            <person name="Klingl A."/>
            <person name="Woyke T."/>
            <person name="Ryan C.M."/>
            <person name="Banfield J.F."/>
        </authorList>
    </citation>
    <scope>NUCLEOTIDE SEQUENCE [LARGE SCALE GENOMIC DNA]</scope>
</reference>
<evidence type="ECO:0000256" key="1">
    <source>
        <dbReference type="ARBA" id="ARBA00004701"/>
    </source>
</evidence>
<dbReference type="InterPro" id="IPR008927">
    <property type="entry name" value="6-PGluconate_DH-like_C_sf"/>
</dbReference>
<dbReference type="PANTHER" id="PTHR43750:SF3">
    <property type="entry name" value="UDP-GLUCOSE 6-DEHYDROGENASE TUAD"/>
    <property type="match status" value="1"/>
</dbReference>
<dbReference type="NCBIfam" id="TIGR03026">
    <property type="entry name" value="NDP-sugDHase"/>
    <property type="match status" value="1"/>
</dbReference>
<dbReference type="InterPro" id="IPR017476">
    <property type="entry name" value="UDP-Glc/GDP-Man"/>
</dbReference>
<feature type="non-terminal residue" evidence="11">
    <location>
        <position position="417"/>
    </location>
</feature>
<proteinExistence type="inferred from homology"/>
<dbReference type="PIRSF" id="PIRSF000124">
    <property type="entry name" value="UDPglc_GDPman_dh"/>
    <property type="match status" value="1"/>
</dbReference>
<dbReference type="GO" id="GO:0006065">
    <property type="term" value="P:UDP-glucuronate biosynthetic process"/>
    <property type="evidence" value="ECO:0007669"/>
    <property type="project" value="UniProtKB-UniPathway"/>
</dbReference>
<dbReference type="SUPFAM" id="SSF48179">
    <property type="entry name" value="6-phosphogluconate dehydrogenase C-terminal domain-like"/>
    <property type="match status" value="1"/>
</dbReference>
<dbReference type="Proteomes" id="UP000231407">
    <property type="component" value="Unassembled WGS sequence"/>
</dbReference>
<keyword evidence="4" id="KW-0560">Oxidoreductase</keyword>
<keyword evidence="5 9" id="KW-0520">NAD</keyword>
<dbReference type="SUPFAM" id="SSF51735">
    <property type="entry name" value="NAD(P)-binding Rossmann-fold domains"/>
    <property type="match status" value="1"/>
</dbReference>
<dbReference type="GO" id="GO:0000271">
    <property type="term" value="P:polysaccharide biosynthetic process"/>
    <property type="evidence" value="ECO:0007669"/>
    <property type="project" value="InterPro"/>
</dbReference>
<feature type="binding site" evidence="8">
    <location>
        <position position="320"/>
    </location>
    <ligand>
        <name>substrate</name>
    </ligand>
</feature>
<dbReference type="InterPro" id="IPR014026">
    <property type="entry name" value="UDP-Glc/GDP-Man_DH_dimer"/>
</dbReference>
<dbReference type="PROSITE" id="PS51257">
    <property type="entry name" value="PROKAR_LIPOPROTEIN"/>
    <property type="match status" value="1"/>
</dbReference>
<feature type="binding site" evidence="8">
    <location>
        <begin position="150"/>
        <end position="153"/>
    </location>
    <ligand>
        <name>substrate</name>
    </ligand>
</feature>
<feature type="binding site" evidence="9">
    <location>
        <position position="262"/>
    </location>
    <ligand>
        <name>NAD(+)</name>
        <dbReference type="ChEBI" id="CHEBI:57540"/>
    </ligand>
</feature>
<evidence type="ECO:0000256" key="3">
    <source>
        <dbReference type="ARBA" id="ARBA00012954"/>
    </source>
</evidence>
<dbReference type="InterPro" id="IPR028357">
    <property type="entry name" value="UDPglc_DH_bac"/>
</dbReference>
<evidence type="ECO:0000313" key="11">
    <source>
        <dbReference type="EMBL" id="PIU73229.1"/>
    </source>
</evidence>
<comment type="pathway">
    <text evidence="1">Nucleotide-sugar biosynthesis; UDP-alpha-D-glucuronate biosynthesis; UDP-alpha-D-glucuronate from UDP-alpha-D-glucose: step 1/1.</text>
</comment>
<evidence type="ECO:0000256" key="4">
    <source>
        <dbReference type="ARBA" id="ARBA00023002"/>
    </source>
</evidence>
<dbReference type="Pfam" id="PF03720">
    <property type="entry name" value="UDPG_MGDP_dh_C"/>
    <property type="match status" value="1"/>
</dbReference>
<evidence type="ECO:0000256" key="7">
    <source>
        <dbReference type="PIRSR" id="PIRSR500134-1"/>
    </source>
</evidence>
<dbReference type="InterPro" id="IPR001732">
    <property type="entry name" value="UDP-Glc/GDP-Man_DH_N"/>
</dbReference>
<dbReference type="UniPathway" id="UPA00038">
    <property type="reaction ID" value="UER00491"/>
</dbReference>
<comment type="caution">
    <text evidence="11">The sequence shown here is derived from an EMBL/GenBank/DDBJ whole genome shotgun (WGS) entry which is preliminary data.</text>
</comment>
<dbReference type="EC" id="1.1.1.22" evidence="3"/>
<dbReference type="SMART" id="SM00984">
    <property type="entry name" value="UDPG_MGDP_dh_C"/>
    <property type="match status" value="1"/>
</dbReference>
<dbReference type="SUPFAM" id="SSF52413">
    <property type="entry name" value="UDP-glucose/GDP-mannose dehydrogenase C-terminal domain"/>
    <property type="match status" value="1"/>
</dbReference>
<dbReference type="GO" id="GO:0003979">
    <property type="term" value="F:UDP-glucose 6-dehydrogenase activity"/>
    <property type="evidence" value="ECO:0007669"/>
    <property type="project" value="UniProtKB-EC"/>
</dbReference>
<comment type="similarity">
    <text evidence="2">Belongs to the UDP-glucose/GDP-mannose dehydrogenase family.</text>
</comment>
<dbReference type="PIRSF" id="PIRSF500134">
    <property type="entry name" value="UDPglc_DH_bac"/>
    <property type="match status" value="1"/>
</dbReference>